<reference evidence="1" key="1">
    <citation type="submission" date="2018-05" db="EMBL/GenBank/DDBJ databases">
        <authorList>
            <person name="Lanie J.A."/>
            <person name="Ng W.-L."/>
            <person name="Kazmierczak K.M."/>
            <person name="Andrzejewski T.M."/>
            <person name="Davidsen T.M."/>
            <person name="Wayne K.J."/>
            <person name="Tettelin H."/>
            <person name="Glass J.I."/>
            <person name="Rusch D."/>
            <person name="Podicherti R."/>
            <person name="Tsui H.-C.T."/>
            <person name="Winkler M.E."/>
        </authorList>
    </citation>
    <scope>NUCLEOTIDE SEQUENCE</scope>
</reference>
<evidence type="ECO:0000313" key="1">
    <source>
        <dbReference type="EMBL" id="SVB99959.1"/>
    </source>
</evidence>
<dbReference type="GO" id="GO:0009055">
    <property type="term" value="F:electron transfer activity"/>
    <property type="evidence" value="ECO:0007669"/>
    <property type="project" value="InterPro"/>
</dbReference>
<proteinExistence type="predicted"/>
<gene>
    <name evidence="1" type="ORF">METZ01_LOCUS252813</name>
</gene>
<feature type="non-terminal residue" evidence="1">
    <location>
        <position position="161"/>
    </location>
</feature>
<organism evidence="1">
    <name type="scientific">marine metagenome</name>
    <dbReference type="NCBI Taxonomy" id="408172"/>
    <lineage>
        <taxon>unclassified sequences</taxon>
        <taxon>metagenomes</taxon>
        <taxon>ecological metagenomes</taxon>
    </lineage>
</organism>
<dbReference type="EMBL" id="UINC01067867">
    <property type="protein sequence ID" value="SVB99959.1"/>
    <property type="molecule type" value="Genomic_DNA"/>
</dbReference>
<evidence type="ECO:0008006" key="2">
    <source>
        <dbReference type="Google" id="ProtNLM"/>
    </source>
</evidence>
<sequence>MNASRVSRWQGTLLCLCLLAVVSAVSAPLVSGQTSIPVRDGSLANTDPYLYAAEDFGIDPTSVTYHEDIAPILLDNCVKCHTSRGMAPMALTSYGEVRRWAQRIKERTGIRDRRGAMPPFFVERNIGIQKFRDSEYLEDHELALIQAWVDHGTPEGDPGDA</sequence>
<dbReference type="SUPFAM" id="SSF46626">
    <property type="entry name" value="Cytochrome c"/>
    <property type="match status" value="1"/>
</dbReference>
<name>A0A382IKZ3_9ZZZZ</name>
<accession>A0A382IKZ3</accession>
<dbReference type="InterPro" id="IPR036909">
    <property type="entry name" value="Cyt_c-like_dom_sf"/>
</dbReference>
<dbReference type="AlphaFoldDB" id="A0A382IKZ3"/>
<dbReference type="GO" id="GO:0020037">
    <property type="term" value="F:heme binding"/>
    <property type="evidence" value="ECO:0007669"/>
    <property type="project" value="InterPro"/>
</dbReference>
<protein>
    <recommendedName>
        <fullName evidence="2">Cytochrome c domain-containing protein</fullName>
    </recommendedName>
</protein>